<organism evidence="2 3">
    <name type="scientific">Suillus plorans</name>
    <dbReference type="NCBI Taxonomy" id="116603"/>
    <lineage>
        <taxon>Eukaryota</taxon>
        <taxon>Fungi</taxon>
        <taxon>Dikarya</taxon>
        <taxon>Basidiomycota</taxon>
        <taxon>Agaricomycotina</taxon>
        <taxon>Agaricomycetes</taxon>
        <taxon>Agaricomycetidae</taxon>
        <taxon>Boletales</taxon>
        <taxon>Suillineae</taxon>
        <taxon>Suillaceae</taxon>
        <taxon>Suillus</taxon>
    </lineage>
</organism>
<keyword evidence="3" id="KW-1185">Reference proteome</keyword>
<dbReference type="Proteomes" id="UP000719766">
    <property type="component" value="Unassembled WGS sequence"/>
</dbReference>
<gene>
    <name evidence="2" type="ORF">HD556DRAFT_1446401</name>
</gene>
<feature type="region of interest" description="Disordered" evidence="1">
    <location>
        <begin position="108"/>
        <end position="213"/>
    </location>
</feature>
<feature type="compositionally biased region" description="Basic and acidic residues" evidence="1">
    <location>
        <begin position="154"/>
        <end position="213"/>
    </location>
</feature>
<reference evidence="2" key="1">
    <citation type="journal article" date="2020" name="New Phytol.">
        <title>Comparative genomics reveals dynamic genome evolution in host specialist ectomycorrhizal fungi.</title>
        <authorList>
            <person name="Lofgren L.A."/>
            <person name="Nguyen N.H."/>
            <person name="Vilgalys R."/>
            <person name="Ruytinx J."/>
            <person name="Liao H.L."/>
            <person name="Branco S."/>
            <person name="Kuo A."/>
            <person name="LaButti K."/>
            <person name="Lipzen A."/>
            <person name="Andreopoulos W."/>
            <person name="Pangilinan J."/>
            <person name="Riley R."/>
            <person name="Hundley H."/>
            <person name="Na H."/>
            <person name="Barry K."/>
            <person name="Grigoriev I.V."/>
            <person name="Stajich J.E."/>
            <person name="Kennedy P.G."/>
        </authorList>
    </citation>
    <scope>NUCLEOTIDE SEQUENCE</scope>
    <source>
        <strain evidence="2">S12</strain>
    </source>
</reference>
<feature type="region of interest" description="Disordered" evidence="1">
    <location>
        <begin position="1"/>
        <end position="77"/>
    </location>
</feature>
<sequence length="213" mass="24555">MPPRKKARHISPGNNSRKDAEPSRRSVQSNRGVGGHVAQLQKAGEMVMAPTRQRKGAIEMSDSEENPMAPLQVAPAKAKAVQPECQCARSPHPFLHTAHHSDRFWFKLPSATDSRDLTGPGRSQNKTREMEQDSPDRDELEYDTYDNDMQDNEDLFRNPDDSYQQHEQDKQDKLDGEHGEHDDKQEDEQDNKQDNKQDNNQDKYEQQDYEQDK</sequence>
<protein>
    <submittedName>
        <fullName evidence="2">Uncharacterized protein</fullName>
    </submittedName>
</protein>
<name>A0A9P7AI45_9AGAM</name>
<dbReference type="RefSeq" id="XP_041157033.1">
    <property type="nucleotide sequence ID" value="XM_041307085.1"/>
</dbReference>
<evidence type="ECO:0000313" key="3">
    <source>
        <dbReference type="Proteomes" id="UP000719766"/>
    </source>
</evidence>
<evidence type="ECO:0000256" key="1">
    <source>
        <dbReference type="SAM" id="MobiDB-lite"/>
    </source>
</evidence>
<feature type="compositionally biased region" description="Acidic residues" evidence="1">
    <location>
        <begin position="138"/>
        <end position="153"/>
    </location>
</feature>
<proteinExistence type="predicted"/>
<comment type="caution">
    <text evidence="2">The sequence shown here is derived from an EMBL/GenBank/DDBJ whole genome shotgun (WGS) entry which is preliminary data.</text>
</comment>
<evidence type="ECO:0000313" key="2">
    <source>
        <dbReference type="EMBL" id="KAG1790048.1"/>
    </source>
</evidence>
<dbReference type="EMBL" id="JABBWE010000053">
    <property type="protein sequence ID" value="KAG1790048.1"/>
    <property type="molecule type" value="Genomic_DNA"/>
</dbReference>
<dbReference type="OrthoDB" id="2693555at2759"/>
<dbReference type="AlphaFoldDB" id="A0A9P7AI45"/>
<feature type="compositionally biased region" description="Basic and acidic residues" evidence="1">
    <location>
        <begin position="126"/>
        <end position="137"/>
    </location>
</feature>
<accession>A0A9P7AI45</accession>
<dbReference type="GeneID" id="64600849"/>